<proteinExistence type="predicted"/>
<sequence>MTHELAHTIGFQHSDQSQIYFMKNGGIKKAYNRTGMRLQDKAAITAQFPDVTVRLEFHP</sequence>
<dbReference type="Proteomes" id="UP001597459">
    <property type="component" value="Unassembled WGS sequence"/>
</dbReference>
<protein>
    <recommendedName>
        <fullName evidence="3">Peptidase M10 metallopeptidase domain-containing protein</fullName>
    </recommendedName>
</protein>
<keyword evidence="2" id="KW-1185">Reference proteome</keyword>
<gene>
    <name evidence="1" type="ORF">ACFSTE_11390</name>
</gene>
<evidence type="ECO:0008006" key="3">
    <source>
        <dbReference type="Google" id="ProtNLM"/>
    </source>
</evidence>
<evidence type="ECO:0000313" key="2">
    <source>
        <dbReference type="Proteomes" id="UP001597459"/>
    </source>
</evidence>
<reference evidence="2" key="1">
    <citation type="journal article" date="2019" name="Int. J. Syst. Evol. Microbiol.">
        <title>The Global Catalogue of Microorganisms (GCM) 10K type strain sequencing project: providing services to taxonomists for standard genome sequencing and annotation.</title>
        <authorList>
            <consortium name="The Broad Institute Genomics Platform"/>
            <consortium name="The Broad Institute Genome Sequencing Center for Infectious Disease"/>
            <person name="Wu L."/>
            <person name="Ma J."/>
        </authorList>
    </citation>
    <scope>NUCLEOTIDE SEQUENCE [LARGE SCALE GENOMIC DNA]</scope>
    <source>
        <strain evidence="2">KCTC 42423</strain>
    </source>
</reference>
<evidence type="ECO:0000313" key="1">
    <source>
        <dbReference type="EMBL" id="MFD2591430.1"/>
    </source>
</evidence>
<dbReference type="EMBL" id="JBHULX010000021">
    <property type="protein sequence ID" value="MFD2591430.1"/>
    <property type="molecule type" value="Genomic_DNA"/>
</dbReference>
<name>A0ABW5N7F2_9FLAO</name>
<comment type="caution">
    <text evidence="1">The sequence shown here is derived from an EMBL/GenBank/DDBJ whole genome shotgun (WGS) entry which is preliminary data.</text>
</comment>
<accession>A0ABW5N7F2</accession>
<organism evidence="1 2">
    <name type="scientific">Aquimarina hainanensis</name>
    <dbReference type="NCBI Taxonomy" id="1578017"/>
    <lineage>
        <taxon>Bacteria</taxon>
        <taxon>Pseudomonadati</taxon>
        <taxon>Bacteroidota</taxon>
        <taxon>Flavobacteriia</taxon>
        <taxon>Flavobacteriales</taxon>
        <taxon>Flavobacteriaceae</taxon>
        <taxon>Aquimarina</taxon>
    </lineage>
</organism>
<dbReference type="RefSeq" id="WP_378256944.1">
    <property type="nucleotide sequence ID" value="NZ_JBHSJV010000001.1"/>
</dbReference>